<keyword evidence="6" id="KW-1185">Reference proteome</keyword>
<dbReference type="PANTHER" id="PTHR42756:SF1">
    <property type="entry name" value="TRANSCRIPTIONAL REPRESSOR OF EMRAB OPERON"/>
    <property type="match status" value="1"/>
</dbReference>
<keyword evidence="2" id="KW-0238">DNA-binding</keyword>
<dbReference type="EMBL" id="BSDY01000004">
    <property type="protein sequence ID" value="GLI55602.1"/>
    <property type="molecule type" value="Genomic_DNA"/>
</dbReference>
<comment type="caution">
    <text evidence="5">The sequence shown here is derived from an EMBL/GenBank/DDBJ whole genome shotgun (WGS) entry which is preliminary data.</text>
</comment>
<dbReference type="SMART" id="SM00347">
    <property type="entry name" value="HTH_MARR"/>
    <property type="match status" value="1"/>
</dbReference>
<gene>
    <name evidence="5" type="ORF">PM10SUCC1_11160</name>
</gene>
<dbReference type="PRINTS" id="PR00598">
    <property type="entry name" value="HTHMARR"/>
</dbReference>
<evidence type="ECO:0000256" key="2">
    <source>
        <dbReference type="ARBA" id="ARBA00023125"/>
    </source>
</evidence>
<keyword evidence="1" id="KW-0805">Transcription regulation</keyword>
<accession>A0A9W6GL64</accession>
<dbReference type="InterPro" id="IPR023187">
    <property type="entry name" value="Tscrpt_reg_MarR-type_CS"/>
</dbReference>
<keyword evidence="3" id="KW-0804">Transcription</keyword>
<evidence type="ECO:0000256" key="3">
    <source>
        <dbReference type="ARBA" id="ARBA00023163"/>
    </source>
</evidence>
<dbReference type="GO" id="GO:0003700">
    <property type="term" value="F:DNA-binding transcription factor activity"/>
    <property type="evidence" value="ECO:0007669"/>
    <property type="project" value="InterPro"/>
</dbReference>
<dbReference type="Gene3D" id="1.10.10.10">
    <property type="entry name" value="Winged helix-like DNA-binding domain superfamily/Winged helix DNA-binding domain"/>
    <property type="match status" value="1"/>
</dbReference>
<dbReference type="GO" id="GO:0003677">
    <property type="term" value="F:DNA binding"/>
    <property type="evidence" value="ECO:0007669"/>
    <property type="project" value="UniProtKB-KW"/>
</dbReference>
<dbReference type="InterPro" id="IPR000835">
    <property type="entry name" value="HTH_MarR-typ"/>
</dbReference>
<evidence type="ECO:0000313" key="5">
    <source>
        <dbReference type="EMBL" id="GLI55602.1"/>
    </source>
</evidence>
<dbReference type="PROSITE" id="PS01117">
    <property type="entry name" value="HTH_MARR_1"/>
    <property type="match status" value="1"/>
</dbReference>
<evidence type="ECO:0000256" key="1">
    <source>
        <dbReference type="ARBA" id="ARBA00023015"/>
    </source>
</evidence>
<dbReference type="InterPro" id="IPR036390">
    <property type="entry name" value="WH_DNA-bd_sf"/>
</dbReference>
<organism evidence="5 6">
    <name type="scientific">Propionigenium maris DSM 9537</name>
    <dbReference type="NCBI Taxonomy" id="1123000"/>
    <lineage>
        <taxon>Bacteria</taxon>
        <taxon>Fusobacteriati</taxon>
        <taxon>Fusobacteriota</taxon>
        <taxon>Fusobacteriia</taxon>
        <taxon>Fusobacteriales</taxon>
        <taxon>Fusobacteriaceae</taxon>
        <taxon>Propionigenium</taxon>
    </lineage>
</organism>
<dbReference type="Pfam" id="PF01047">
    <property type="entry name" value="MarR"/>
    <property type="match status" value="1"/>
</dbReference>
<dbReference type="SUPFAM" id="SSF46785">
    <property type="entry name" value="Winged helix' DNA-binding domain"/>
    <property type="match status" value="1"/>
</dbReference>
<protein>
    <submittedName>
        <fullName evidence="5">Transcriptional regulator</fullName>
    </submittedName>
</protein>
<dbReference type="PROSITE" id="PS50995">
    <property type="entry name" value="HTH_MARR_2"/>
    <property type="match status" value="1"/>
</dbReference>
<proteinExistence type="predicted"/>
<dbReference type="RefSeq" id="WP_281834182.1">
    <property type="nucleotide sequence ID" value="NZ_BSDY01000004.1"/>
</dbReference>
<dbReference type="Proteomes" id="UP001144471">
    <property type="component" value="Unassembled WGS sequence"/>
</dbReference>
<feature type="domain" description="HTH marR-type" evidence="4">
    <location>
        <begin position="10"/>
        <end position="142"/>
    </location>
</feature>
<reference evidence="5" key="1">
    <citation type="submission" date="2022-12" db="EMBL/GenBank/DDBJ databases">
        <title>Reference genome sequencing for broad-spectrum identification of bacterial and archaeal isolates by mass spectrometry.</title>
        <authorList>
            <person name="Sekiguchi Y."/>
            <person name="Tourlousse D.M."/>
        </authorList>
    </citation>
    <scope>NUCLEOTIDE SEQUENCE</scope>
    <source>
        <strain evidence="5">10succ1</strain>
    </source>
</reference>
<name>A0A9W6GL64_9FUSO</name>
<evidence type="ECO:0000259" key="4">
    <source>
        <dbReference type="PROSITE" id="PS50995"/>
    </source>
</evidence>
<dbReference type="InterPro" id="IPR036388">
    <property type="entry name" value="WH-like_DNA-bd_sf"/>
</dbReference>
<dbReference type="AlphaFoldDB" id="A0A9W6GL64"/>
<sequence length="143" mass="16606">MEYIDDNKLNLRLYIALNRCQQTVLKKSQETLKKNNLTVSQFDVLEILYYMGDLKVGEIIERSLSTIGNISLVIDNLVKLSLVEKKKGEKDRRITYVSLTEKGRKKIEKVLPERLGDLDRIMEPLEAKDKRNLIMLLQKLGLN</sequence>
<evidence type="ECO:0000313" key="6">
    <source>
        <dbReference type="Proteomes" id="UP001144471"/>
    </source>
</evidence>
<dbReference type="PANTHER" id="PTHR42756">
    <property type="entry name" value="TRANSCRIPTIONAL REGULATOR, MARR"/>
    <property type="match status" value="1"/>
</dbReference>